<sequence>MKRTVYSNLYMEITLREILVSIAIFFVLSGIGYLIYEYIDDKSEIKKYETAQIIEDNKEKLDYLVNTKFGNVLISSTFKTGDKDAVKFDEINGEYAFIKRVKERYTMHTRTVCSGSGKNMVCRPEMYWTWDCVDSDKKYAKNINFIGYSFDGKKLLNQVPNKNLKLSKKIYNQKYEKIETKYVYETSDVRYYYEYIPLNFKATVFTNTRDKELFKDYTLFYKKTPEQVVENIKSSTKTNKLSFIIVWLLMTAGVIYWYISLDNNYLEDEI</sequence>
<keyword evidence="1" id="KW-0812">Transmembrane</keyword>
<gene>
    <name evidence="2" type="ORF">DXB93_17975</name>
</gene>
<feature type="transmembrane region" description="Helical" evidence="1">
    <location>
        <begin position="241"/>
        <end position="259"/>
    </location>
</feature>
<keyword evidence="1" id="KW-1133">Transmembrane helix</keyword>
<comment type="caution">
    <text evidence="2">The sequence shown here is derived from an EMBL/GenBank/DDBJ whole genome shotgun (WGS) entry which is preliminary data.</text>
</comment>
<reference evidence="2 3" key="1">
    <citation type="submission" date="2018-08" db="EMBL/GenBank/DDBJ databases">
        <title>A genome reference for cultivated species of the human gut microbiota.</title>
        <authorList>
            <person name="Zou Y."/>
            <person name="Xue W."/>
            <person name="Luo G."/>
        </authorList>
    </citation>
    <scope>NUCLEOTIDE SEQUENCE [LARGE SCALE GENOMIC DNA]</scope>
    <source>
        <strain evidence="2 3">OM06-4</strain>
    </source>
</reference>
<dbReference type="RefSeq" id="WP_117582629.1">
    <property type="nucleotide sequence ID" value="NZ_JAQEEX010000050.1"/>
</dbReference>
<proteinExistence type="predicted"/>
<organism evidence="2 3">
    <name type="scientific">Thomasclavelia ramosa</name>
    <dbReference type="NCBI Taxonomy" id="1547"/>
    <lineage>
        <taxon>Bacteria</taxon>
        <taxon>Bacillati</taxon>
        <taxon>Bacillota</taxon>
        <taxon>Erysipelotrichia</taxon>
        <taxon>Erysipelotrichales</taxon>
        <taxon>Coprobacillaceae</taxon>
        <taxon>Thomasclavelia</taxon>
    </lineage>
</organism>
<name>A0A3E3E6E4_9FIRM</name>
<feature type="transmembrane region" description="Helical" evidence="1">
    <location>
        <begin position="18"/>
        <end position="36"/>
    </location>
</feature>
<dbReference type="AlphaFoldDB" id="A0A3E3E6E4"/>
<dbReference type="Proteomes" id="UP000261032">
    <property type="component" value="Unassembled WGS sequence"/>
</dbReference>
<keyword evidence="1" id="KW-0472">Membrane</keyword>
<evidence type="ECO:0000313" key="3">
    <source>
        <dbReference type="Proteomes" id="UP000261032"/>
    </source>
</evidence>
<evidence type="ECO:0000313" key="2">
    <source>
        <dbReference type="EMBL" id="RGD77445.1"/>
    </source>
</evidence>
<protein>
    <submittedName>
        <fullName evidence="2">Uncharacterized protein</fullName>
    </submittedName>
</protein>
<evidence type="ECO:0000256" key="1">
    <source>
        <dbReference type="SAM" id="Phobius"/>
    </source>
</evidence>
<accession>A0A3E3E6E4</accession>
<dbReference type="EMBL" id="QUSL01000056">
    <property type="protein sequence ID" value="RGD77445.1"/>
    <property type="molecule type" value="Genomic_DNA"/>
</dbReference>